<comment type="caution">
    <text evidence="3">The sequence shown here is derived from an EMBL/GenBank/DDBJ whole genome shotgun (WGS) entry which is preliminary data.</text>
</comment>
<dbReference type="AlphaFoldDB" id="A0A841DB54"/>
<evidence type="ECO:0000313" key="3">
    <source>
        <dbReference type="EMBL" id="MBB5966719.1"/>
    </source>
</evidence>
<dbReference type="Proteomes" id="UP000562352">
    <property type="component" value="Unassembled WGS sequence"/>
</dbReference>
<evidence type="ECO:0000256" key="2">
    <source>
        <dbReference type="SAM" id="Phobius"/>
    </source>
</evidence>
<dbReference type="InterPro" id="IPR015919">
    <property type="entry name" value="Cadherin-like_sf"/>
</dbReference>
<dbReference type="EMBL" id="JACHJJ010000025">
    <property type="protein sequence ID" value="MBB5966719.1"/>
    <property type="molecule type" value="Genomic_DNA"/>
</dbReference>
<reference evidence="3 4" key="1">
    <citation type="submission" date="2020-08" db="EMBL/GenBank/DDBJ databases">
        <title>Genomic Encyclopedia of Type Strains, Phase III (KMG-III): the genomes of soil and plant-associated and newly described type strains.</title>
        <authorList>
            <person name="Whitman W."/>
        </authorList>
    </citation>
    <scope>NUCLEOTIDE SEQUENCE [LARGE SCALE GENOMIC DNA]</scope>
    <source>
        <strain evidence="3 4">CECT 3303</strain>
    </source>
</reference>
<evidence type="ECO:0000313" key="4">
    <source>
        <dbReference type="Proteomes" id="UP000562352"/>
    </source>
</evidence>
<dbReference type="Pfam" id="PF05345">
    <property type="entry name" value="He_PIG"/>
    <property type="match status" value="4"/>
</dbReference>
<dbReference type="GO" id="GO:0005509">
    <property type="term" value="F:calcium ion binding"/>
    <property type="evidence" value="ECO:0007669"/>
    <property type="project" value="InterPro"/>
</dbReference>
<keyword evidence="4" id="KW-1185">Reference proteome</keyword>
<evidence type="ECO:0000256" key="1">
    <source>
        <dbReference type="SAM" id="MobiDB-lite"/>
    </source>
</evidence>
<dbReference type="SUPFAM" id="SSF49313">
    <property type="entry name" value="Cadherin-like"/>
    <property type="match status" value="4"/>
</dbReference>
<dbReference type="GO" id="GO:0005975">
    <property type="term" value="P:carbohydrate metabolic process"/>
    <property type="evidence" value="ECO:0007669"/>
    <property type="project" value="UniProtKB-ARBA"/>
</dbReference>
<dbReference type="PROSITE" id="PS00409">
    <property type="entry name" value="PROKAR_NTER_METHYL"/>
    <property type="match status" value="1"/>
</dbReference>
<organism evidence="3 4">
    <name type="scientific">Planomonospora venezuelensis</name>
    <dbReference type="NCBI Taxonomy" id="1999"/>
    <lineage>
        <taxon>Bacteria</taxon>
        <taxon>Bacillati</taxon>
        <taxon>Actinomycetota</taxon>
        <taxon>Actinomycetes</taxon>
        <taxon>Streptosporangiales</taxon>
        <taxon>Streptosporangiaceae</taxon>
        <taxon>Planomonospora</taxon>
    </lineage>
</organism>
<keyword evidence="2" id="KW-0812">Transmembrane</keyword>
<feature type="region of interest" description="Disordered" evidence="1">
    <location>
        <begin position="1"/>
        <end position="21"/>
    </location>
</feature>
<protein>
    <submittedName>
        <fullName evidence="3">Prepilin-type N-terminal cleavage/methylation domain-containing protein</fullName>
    </submittedName>
</protein>
<dbReference type="NCBIfam" id="TIGR02532">
    <property type="entry name" value="IV_pilin_GFxxxE"/>
    <property type="match status" value="1"/>
</dbReference>
<dbReference type="Gene3D" id="2.60.40.10">
    <property type="entry name" value="Immunoglobulins"/>
    <property type="match status" value="4"/>
</dbReference>
<accession>A0A841DB54</accession>
<sequence>MSADRRVPARPRAGSRNPGIPRGDGGFTLIEVMVSMVVIGTVMAALTVFFTNSLTLTSQKRSEQMAVQLAGDAVERARAIKGSALLAGRSETKSTEQWDAVVEADKIKRSALRAGQSEIEIKSTEQPDVALAAVKPYLDTMKRASDPVLTTGDAAPLPTRPVAVTVGGVEYEQHWYVGHCRQQGVSATGQTRACEDPGLPDPEPGNVDVLFFRVVVAVTWDHRSCWGGRCAYVTSTLVSPATDPVFYIKRPAPKIADPGAQYGYRTVAMNLQLLASGGRLPLKWSFTGLPAGLDGSDSGLISGTPTGTGPFTVKATVTDRHGDTDNAEFPLTVFDLPELTGPGDQATRAGTAVRLENPATGGRGPLTWSATGLPTGLSIDAKTGVISGTPTAYETKDVTVKITDQGGKTDSVTFEWKVLTLKLTGAARTNSIRDDVETALTATGGAKPYTWRAENLPDGLEIDPGTGLISGTTTWGTRYLTTVYVKDGTGDEVSTTFLWTVQHRHNNDIRVTGPDPAAPDQTGAAGRAVTLAATATGGSNSGYNTWTADGLPPGLSIARDGNFNAKISGTPTTPGTYTVTLKVVDSQKKWATLMFTWVVR</sequence>
<dbReference type="InterPro" id="IPR013783">
    <property type="entry name" value="Ig-like_fold"/>
</dbReference>
<dbReference type="SUPFAM" id="SSF54523">
    <property type="entry name" value="Pili subunits"/>
    <property type="match status" value="1"/>
</dbReference>
<dbReference type="InterPro" id="IPR045584">
    <property type="entry name" value="Pilin-like"/>
</dbReference>
<proteinExistence type="predicted"/>
<dbReference type="Pfam" id="PF07963">
    <property type="entry name" value="N_methyl"/>
    <property type="match status" value="1"/>
</dbReference>
<feature type="transmembrane region" description="Helical" evidence="2">
    <location>
        <begin position="26"/>
        <end position="50"/>
    </location>
</feature>
<gene>
    <name evidence="3" type="ORF">FHS22_006011</name>
</gene>
<keyword evidence="2" id="KW-1133">Transmembrane helix</keyword>
<dbReference type="InterPro" id="IPR012902">
    <property type="entry name" value="N_methyl_site"/>
</dbReference>
<dbReference type="GO" id="GO:0016020">
    <property type="term" value="C:membrane"/>
    <property type="evidence" value="ECO:0007669"/>
    <property type="project" value="InterPro"/>
</dbReference>
<dbReference type="RefSeq" id="WP_184947033.1">
    <property type="nucleotide sequence ID" value="NZ_BAAAWZ010000001.1"/>
</dbReference>
<name>A0A841DB54_PLAVE</name>
<keyword evidence="2" id="KW-0472">Membrane</keyword>